<name>G3TMG4_LOXAF</name>
<evidence type="ECO:0000256" key="3">
    <source>
        <dbReference type="ARBA" id="ARBA00022692"/>
    </source>
</evidence>
<evidence type="ECO:0000313" key="11">
    <source>
        <dbReference type="Proteomes" id="UP000007646"/>
    </source>
</evidence>
<dbReference type="Pfam" id="PF05644">
    <property type="entry name" value="Miff"/>
    <property type="match status" value="1"/>
</dbReference>
<dbReference type="PANTHER" id="PTHR21128">
    <property type="entry name" value="FETAL AND ADULT TESTIS-EXPRESSED TRANSCRIPT PROTEIN"/>
    <property type="match status" value="1"/>
</dbReference>
<dbReference type="GO" id="GO:0044233">
    <property type="term" value="C:mitochondria-associated endoplasmic reticulum membrane contact site"/>
    <property type="evidence" value="ECO:0007669"/>
    <property type="project" value="TreeGrafter"/>
</dbReference>
<evidence type="ECO:0000259" key="9">
    <source>
        <dbReference type="Pfam" id="PF05644"/>
    </source>
</evidence>
<organism evidence="10 11">
    <name type="scientific">Loxodonta africana</name>
    <name type="common">African elephant</name>
    <dbReference type="NCBI Taxonomy" id="9785"/>
    <lineage>
        <taxon>Eukaryota</taxon>
        <taxon>Metazoa</taxon>
        <taxon>Chordata</taxon>
        <taxon>Craniata</taxon>
        <taxon>Vertebrata</taxon>
        <taxon>Euteleostomi</taxon>
        <taxon>Mammalia</taxon>
        <taxon>Eutheria</taxon>
        <taxon>Afrotheria</taxon>
        <taxon>Proboscidea</taxon>
        <taxon>Elephantidae</taxon>
        <taxon>Loxodonta</taxon>
    </lineage>
</organism>
<dbReference type="GO" id="GO:0005783">
    <property type="term" value="C:endoplasmic reticulum"/>
    <property type="evidence" value="ECO:0007669"/>
    <property type="project" value="TreeGrafter"/>
</dbReference>
<dbReference type="HOGENOM" id="CLU_2319587_0_0_1"/>
<evidence type="ECO:0000256" key="8">
    <source>
        <dbReference type="SAM" id="Phobius"/>
    </source>
</evidence>
<dbReference type="PANTHER" id="PTHR21128:SF0">
    <property type="entry name" value="FETAL AND ADULT TESTIS-EXPRESSED TRANSCRIPT PROTEIN"/>
    <property type="match status" value="1"/>
</dbReference>
<dbReference type="GO" id="GO:0031625">
    <property type="term" value="F:ubiquitin protein ligase binding"/>
    <property type="evidence" value="ECO:0007669"/>
    <property type="project" value="TreeGrafter"/>
</dbReference>
<reference evidence="10" key="2">
    <citation type="submission" date="2025-08" db="UniProtKB">
        <authorList>
            <consortium name="Ensembl"/>
        </authorList>
    </citation>
    <scope>IDENTIFICATION</scope>
    <source>
        <strain evidence="10">Isolate ISIS603380</strain>
    </source>
</reference>
<dbReference type="STRING" id="9785.ENSLAFP00000016302"/>
<protein>
    <recommendedName>
        <fullName evidence="9">Mff-like domain-containing protein</fullName>
    </recommendedName>
</protein>
<dbReference type="OMA" id="DQDATWR"/>
<evidence type="ECO:0000313" key="10">
    <source>
        <dbReference type="Ensembl" id="ENSLAFP00000016302.2"/>
    </source>
</evidence>
<keyword evidence="11" id="KW-1185">Reference proteome</keyword>
<dbReference type="GO" id="GO:0005741">
    <property type="term" value="C:mitochondrial outer membrane"/>
    <property type="evidence" value="ECO:0007669"/>
    <property type="project" value="UniProtKB-SubCell"/>
</dbReference>
<dbReference type="Proteomes" id="UP000007646">
    <property type="component" value="Unassembled WGS sequence"/>
</dbReference>
<dbReference type="FunCoup" id="G3TMG4">
    <property type="interactions" value="10"/>
</dbReference>
<dbReference type="InterPro" id="IPR039153">
    <property type="entry name" value="FATE1"/>
</dbReference>
<sequence length="97" mass="11326">TAKESGHGDAHAQEYPGGFQGMRYHYERNPETDLLAEIGLEELNGLEMEVMRRQLRVITGRLQDLEDEGTTWYNRETLFFIILASACVVNLWLWMRH</sequence>
<dbReference type="InterPro" id="IPR039433">
    <property type="entry name" value="Mff-like_dom"/>
</dbReference>
<reference evidence="10" key="3">
    <citation type="submission" date="2025-09" db="UniProtKB">
        <authorList>
            <consortium name="Ensembl"/>
        </authorList>
    </citation>
    <scope>IDENTIFICATION</scope>
    <source>
        <strain evidence="10">Isolate ISIS603380</strain>
    </source>
</reference>
<evidence type="ECO:0000256" key="1">
    <source>
        <dbReference type="ARBA" id="ARBA00004167"/>
    </source>
</evidence>
<keyword evidence="7 8" id="KW-0472">Membrane</keyword>
<evidence type="ECO:0000256" key="5">
    <source>
        <dbReference type="ARBA" id="ARBA00022989"/>
    </source>
</evidence>
<comment type="subcellular location">
    <subcellularLocation>
        <location evidence="1">Membrane</location>
        <topology evidence="1">Single-pass membrane protein</topology>
    </subcellularLocation>
    <subcellularLocation>
        <location evidence="2">Mitochondrion outer membrane</location>
    </subcellularLocation>
</comment>
<keyword evidence="6" id="KW-0496">Mitochondrion</keyword>
<dbReference type="GeneTree" id="ENSGT00390000006832"/>
<keyword evidence="5 8" id="KW-1133">Transmembrane helix</keyword>
<dbReference type="eggNOG" id="ENOG502SRT6">
    <property type="taxonomic scope" value="Eukaryota"/>
</dbReference>
<feature type="transmembrane region" description="Helical" evidence="8">
    <location>
        <begin position="77"/>
        <end position="95"/>
    </location>
</feature>
<evidence type="ECO:0000256" key="4">
    <source>
        <dbReference type="ARBA" id="ARBA00022787"/>
    </source>
</evidence>
<dbReference type="GO" id="GO:0051562">
    <property type="term" value="P:negative regulation of mitochondrial calcium ion concentration"/>
    <property type="evidence" value="ECO:0007669"/>
    <property type="project" value="TreeGrafter"/>
</dbReference>
<proteinExistence type="predicted"/>
<keyword evidence="4" id="KW-1000">Mitochondrion outer membrane</keyword>
<accession>G3TMG4</accession>
<dbReference type="InParanoid" id="G3TMG4"/>
<reference evidence="10 11" key="1">
    <citation type="submission" date="2009-06" db="EMBL/GenBank/DDBJ databases">
        <title>The Genome Sequence of Loxodonta africana (African elephant).</title>
        <authorList>
            <person name="Di Palma F."/>
            <person name="Heiman D."/>
            <person name="Young S."/>
            <person name="Johnson J."/>
            <person name="Lander E.S."/>
            <person name="Lindblad-Toh K."/>
        </authorList>
    </citation>
    <scope>NUCLEOTIDE SEQUENCE [LARGE SCALE GENOMIC DNA]</scope>
    <source>
        <strain evidence="10 11">Isolate ISIS603380</strain>
    </source>
</reference>
<evidence type="ECO:0000256" key="7">
    <source>
        <dbReference type="ARBA" id="ARBA00023136"/>
    </source>
</evidence>
<evidence type="ECO:0000256" key="6">
    <source>
        <dbReference type="ARBA" id="ARBA00023128"/>
    </source>
</evidence>
<dbReference type="GO" id="GO:0043066">
    <property type="term" value="P:negative regulation of apoptotic process"/>
    <property type="evidence" value="ECO:0007669"/>
    <property type="project" value="TreeGrafter"/>
</dbReference>
<dbReference type="AlphaFoldDB" id="G3TMG4"/>
<keyword evidence="3 8" id="KW-0812">Transmembrane</keyword>
<dbReference type="Ensembl" id="ENSLAFT00000022310.2">
    <property type="protein sequence ID" value="ENSLAFP00000016302.2"/>
    <property type="gene ID" value="ENSLAFG00000021635.2"/>
</dbReference>
<feature type="domain" description="Mff-like" evidence="9">
    <location>
        <begin position="28"/>
        <end position="96"/>
    </location>
</feature>
<evidence type="ECO:0000256" key="2">
    <source>
        <dbReference type="ARBA" id="ARBA00004294"/>
    </source>
</evidence>